<evidence type="ECO:0008006" key="3">
    <source>
        <dbReference type="Google" id="ProtNLM"/>
    </source>
</evidence>
<evidence type="ECO:0000313" key="2">
    <source>
        <dbReference type="Proteomes" id="UP001517247"/>
    </source>
</evidence>
<evidence type="ECO:0000313" key="1">
    <source>
        <dbReference type="EMBL" id="MFN0255415.1"/>
    </source>
</evidence>
<accession>A0ABW9J5D7</accession>
<proteinExistence type="predicted"/>
<dbReference type="RefSeq" id="WP_211659831.1">
    <property type="nucleotide sequence ID" value="NZ_SSHJ02000005.1"/>
</dbReference>
<dbReference type="Proteomes" id="UP001517247">
    <property type="component" value="Unassembled WGS sequence"/>
</dbReference>
<reference evidence="1 2" key="1">
    <citation type="submission" date="2024-12" db="EMBL/GenBank/DDBJ databases">
        <authorList>
            <person name="Hu S."/>
        </authorList>
    </citation>
    <scope>NUCLEOTIDE SEQUENCE [LARGE SCALE GENOMIC DNA]</scope>
    <source>
        <strain evidence="1 2">THG-T11</strain>
    </source>
</reference>
<comment type="caution">
    <text evidence="1">The sequence shown here is derived from an EMBL/GenBank/DDBJ whole genome shotgun (WGS) entry which is preliminary data.</text>
</comment>
<gene>
    <name evidence="1" type="ORF">E6A44_007520</name>
</gene>
<keyword evidence="2" id="KW-1185">Reference proteome</keyword>
<organism evidence="1 2">
    <name type="scientific">Pedobacter ureilyticus</name>
    <dbReference type="NCBI Taxonomy" id="1393051"/>
    <lineage>
        <taxon>Bacteria</taxon>
        <taxon>Pseudomonadati</taxon>
        <taxon>Bacteroidota</taxon>
        <taxon>Sphingobacteriia</taxon>
        <taxon>Sphingobacteriales</taxon>
        <taxon>Sphingobacteriaceae</taxon>
        <taxon>Pedobacter</taxon>
    </lineage>
</organism>
<name>A0ABW9J5D7_9SPHI</name>
<dbReference type="EMBL" id="SSHJ02000005">
    <property type="protein sequence ID" value="MFN0255415.1"/>
    <property type="molecule type" value="Genomic_DNA"/>
</dbReference>
<protein>
    <recommendedName>
        <fullName evidence="3">Carboxypeptidase regulatory-like domain-containing protein</fullName>
    </recommendedName>
</protein>
<sequence length="138" mass="15098">MSCSVQKEGTPKIKQGVFGSVTWVEGNMMPSPDAPKSAGKKGVEREIQIYEVVTFKDVKGEAPLFEKVIGKLVKTVKSNAKGFYECELPVGKYSVFTVEEGTKLFANNSDGEGKINSVKIENGKVVQLDIQINYKAAY</sequence>